<keyword evidence="1" id="KW-0813">Transport</keyword>
<dbReference type="GO" id="GO:0005524">
    <property type="term" value="F:ATP binding"/>
    <property type="evidence" value="ECO:0007669"/>
    <property type="project" value="UniProtKB-KW"/>
</dbReference>
<dbReference type="InterPro" id="IPR050166">
    <property type="entry name" value="ABC_transporter_ATP-bind"/>
</dbReference>
<gene>
    <name evidence="5" type="ORF">EP51_08535</name>
</gene>
<reference evidence="5 6" key="1">
    <citation type="submission" date="2014-07" db="EMBL/GenBank/DDBJ databases">
        <title>Genome Sequence of Rhodococcus opacus Strain R7, a Biodegrader of Mono- and Polycyclic Aromatic Hydrocarbons.</title>
        <authorList>
            <person name="Di Gennaro P."/>
            <person name="Zampolli J."/>
            <person name="Presti I."/>
            <person name="Cappelletti M."/>
            <person name="D'Ursi P."/>
            <person name="Orro A."/>
            <person name="Mezzelani A."/>
            <person name="Milanesi L."/>
        </authorList>
    </citation>
    <scope>NUCLEOTIDE SEQUENCE [LARGE SCALE GENOMIC DNA]</scope>
    <source>
        <strain evidence="5 6">R7</strain>
    </source>
</reference>
<accession>A0A076EE99</accession>
<dbReference type="AlphaFoldDB" id="A0A076EE99"/>
<evidence type="ECO:0000313" key="5">
    <source>
        <dbReference type="EMBL" id="AII04640.1"/>
    </source>
</evidence>
<keyword evidence="2" id="KW-0547">Nucleotide-binding</keyword>
<name>A0A076EE99_RHOOP</name>
<dbReference type="InterPro" id="IPR003439">
    <property type="entry name" value="ABC_transporter-like_ATP-bd"/>
</dbReference>
<dbReference type="eggNOG" id="COG1116">
    <property type="taxonomic scope" value="Bacteria"/>
</dbReference>
<dbReference type="InterPro" id="IPR017871">
    <property type="entry name" value="ABC_transporter-like_CS"/>
</dbReference>
<keyword evidence="3 5" id="KW-0067">ATP-binding</keyword>
<evidence type="ECO:0000259" key="4">
    <source>
        <dbReference type="PROSITE" id="PS50893"/>
    </source>
</evidence>
<dbReference type="PANTHER" id="PTHR42788">
    <property type="entry name" value="TAURINE IMPORT ATP-BINDING PROTEIN-RELATED"/>
    <property type="match status" value="1"/>
</dbReference>
<dbReference type="Pfam" id="PF00005">
    <property type="entry name" value="ABC_tran"/>
    <property type="match status" value="1"/>
</dbReference>
<dbReference type="RefSeq" id="WP_128638997.1">
    <property type="nucleotide sequence ID" value="NZ_CP008947.1"/>
</dbReference>
<dbReference type="PROSITE" id="PS00211">
    <property type="entry name" value="ABC_TRANSPORTER_1"/>
    <property type="match status" value="1"/>
</dbReference>
<dbReference type="SUPFAM" id="SSF52540">
    <property type="entry name" value="P-loop containing nucleoside triphosphate hydrolases"/>
    <property type="match status" value="1"/>
</dbReference>
<dbReference type="Gene3D" id="3.40.50.300">
    <property type="entry name" value="P-loop containing nucleotide triphosphate hydrolases"/>
    <property type="match status" value="1"/>
</dbReference>
<dbReference type="InterPro" id="IPR003593">
    <property type="entry name" value="AAA+_ATPase"/>
</dbReference>
<dbReference type="InterPro" id="IPR027417">
    <property type="entry name" value="P-loop_NTPase"/>
</dbReference>
<feature type="domain" description="ABC transporter" evidence="4">
    <location>
        <begin position="21"/>
        <end position="242"/>
    </location>
</feature>
<dbReference type="PROSITE" id="PS50893">
    <property type="entry name" value="ABC_TRANSPORTER_2"/>
    <property type="match status" value="1"/>
</dbReference>
<evidence type="ECO:0000313" key="6">
    <source>
        <dbReference type="Proteomes" id="UP000028488"/>
    </source>
</evidence>
<dbReference type="PANTHER" id="PTHR42788:SF19">
    <property type="entry name" value="ALIPHATIC SULFONATES IMPORT ATP-BINDING PROTEIN SSUB 2"/>
    <property type="match status" value="1"/>
</dbReference>
<dbReference type="EMBL" id="CP008947">
    <property type="protein sequence ID" value="AII04640.1"/>
    <property type="molecule type" value="Genomic_DNA"/>
</dbReference>
<protein>
    <submittedName>
        <fullName evidence="5">ABC transporter ATP-binding protein</fullName>
    </submittedName>
</protein>
<sequence length="260" mass="28146">MKLADTTLDVDARRLTRDVAIAFSTVVKRFDTGTIALDGIDLDVHRGDFVAVVGPSGCGKSTLLRMAAGLERPTEGSVALATDSVGFIFQEPTLLPWRTVRANVELSAELGRGDAAVRKARAAEAITAVGLGGFADQRPRSLSGGMKMRVSLARALTLAPEVMLLDEPFGALDEMTRLDMQVELHRLYSNKGFTSMFVTHSVSEAVYLANRVVVMTARPGRIASVIDIDFPHPRSPGLRFDPKYTEYVAQISNSLHGSTR</sequence>
<evidence type="ECO:0000256" key="1">
    <source>
        <dbReference type="ARBA" id="ARBA00022448"/>
    </source>
</evidence>
<evidence type="ECO:0000256" key="3">
    <source>
        <dbReference type="ARBA" id="ARBA00022840"/>
    </source>
</evidence>
<dbReference type="SMART" id="SM00382">
    <property type="entry name" value="AAA"/>
    <property type="match status" value="1"/>
</dbReference>
<dbReference type="GO" id="GO:0016887">
    <property type="term" value="F:ATP hydrolysis activity"/>
    <property type="evidence" value="ECO:0007669"/>
    <property type="project" value="InterPro"/>
</dbReference>
<organism evidence="5 6">
    <name type="scientific">Rhodococcus opacus</name>
    <name type="common">Nocardia opaca</name>
    <dbReference type="NCBI Taxonomy" id="37919"/>
    <lineage>
        <taxon>Bacteria</taxon>
        <taxon>Bacillati</taxon>
        <taxon>Actinomycetota</taxon>
        <taxon>Actinomycetes</taxon>
        <taxon>Mycobacteriales</taxon>
        <taxon>Nocardiaceae</taxon>
        <taxon>Rhodococcus</taxon>
    </lineage>
</organism>
<dbReference type="Proteomes" id="UP000028488">
    <property type="component" value="Chromosome"/>
</dbReference>
<proteinExistence type="predicted"/>
<evidence type="ECO:0000256" key="2">
    <source>
        <dbReference type="ARBA" id="ARBA00022741"/>
    </source>
</evidence>
<dbReference type="CDD" id="cd03293">
    <property type="entry name" value="ABC_NrtD_SsuB_transporters"/>
    <property type="match status" value="1"/>
</dbReference>